<reference evidence="2" key="1">
    <citation type="submission" date="2022-11" db="UniProtKB">
        <authorList>
            <consortium name="WormBaseParasite"/>
        </authorList>
    </citation>
    <scope>IDENTIFICATION</scope>
</reference>
<dbReference type="AlphaFoldDB" id="A0A915IZV6"/>
<name>A0A915IZV6_ROMCU</name>
<accession>A0A915IZV6</accession>
<dbReference type="Proteomes" id="UP000887565">
    <property type="component" value="Unplaced"/>
</dbReference>
<organism evidence="1 2">
    <name type="scientific">Romanomermis culicivorax</name>
    <name type="common">Nematode worm</name>
    <dbReference type="NCBI Taxonomy" id="13658"/>
    <lineage>
        <taxon>Eukaryota</taxon>
        <taxon>Metazoa</taxon>
        <taxon>Ecdysozoa</taxon>
        <taxon>Nematoda</taxon>
        <taxon>Enoplea</taxon>
        <taxon>Dorylaimia</taxon>
        <taxon>Mermithida</taxon>
        <taxon>Mermithoidea</taxon>
        <taxon>Mermithidae</taxon>
        <taxon>Romanomermis</taxon>
    </lineage>
</organism>
<protein>
    <submittedName>
        <fullName evidence="2">Uncharacterized protein</fullName>
    </submittedName>
</protein>
<keyword evidence="1" id="KW-1185">Reference proteome</keyword>
<sequence length="83" mass="8500">AAVVLVTPLSTLLPPPLKYATPVNVNLSTTPKTTGDVSVIASYRQTEGTPAPPARVIAQGPPPGIPTDSALEVVSQTKSINLI</sequence>
<dbReference type="WBParaSite" id="nRc.2.0.1.t19233-RA">
    <property type="protein sequence ID" value="nRc.2.0.1.t19233-RA"/>
    <property type="gene ID" value="nRc.2.0.1.g19233"/>
</dbReference>
<evidence type="ECO:0000313" key="2">
    <source>
        <dbReference type="WBParaSite" id="nRc.2.0.1.t19233-RA"/>
    </source>
</evidence>
<evidence type="ECO:0000313" key="1">
    <source>
        <dbReference type="Proteomes" id="UP000887565"/>
    </source>
</evidence>
<proteinExistence type="predicted"/>